<dbReference type="EMBL" id="MLFS01000005">
    <property type="protein sequence ID" value="ORM74722.1"/>
    <property type="molecule type" value="Genomic_DNA"/>
</dbReference>
<dbReference type="PANTHER" id="PTHR13947:SF37">
    <property type="entry name" value="LD18367P"/>
    <property type="match status" value="1"/>
</dbReference>
<sequence>MITVEKSDPHSADSCHLIEKLSAELASITGDSGKSNFTIDSMDEGRSVWAVARDSRGNATGCGAIRPLTENIAELKRMYSDRSSSGIGHAVLTFLETSVKSMGYKEIWLETRLVNHKAVNFYQKNGYVQIKNYGPYVGREEAVCFAKLLPG</sequence>
<proteinExistence type="predicted"/>
<protein>
    <submittedName>
        <fullName evidence="3">GNAT family N-acetyltransferase</fullName>
    </submittedName>
</protein>
<dbReference type="GO" id="GO:0008080">
    <property type="term" value="F:N-acetyltransferase activity"/>
    <property type="evidence" value="ECO:0007669"/>
    <property type="project" value="InterPro"/>
</dbReference>
<organism evidence="3 4">
    <name type="scientific">Pantoea wallisii</name>
    <dbReference type="NCBI Taxonomy" id="1076551"/>
    <lineage>
        <taxon>Bacteria</taxon>
        <taxon>Pseudomonadati</taxon>
        <taxon>Pseudomonadota</taxon>
        <taxon>Gammaproteobacteria</taxon>
        <taxon>Enterobacterales</taxon>
        <taxon>Erwiniaceae</taxon>
        <taxon>Pantoea</taxon>
    </lineage>
</organism>
<dbReference type="InterPro" id="IPR050769">
    <property type="entry name" value="NAT_camello-type"/>
</dbReference>
<evidence type="ECO:0000259" key="2">
    <source>
        <dbReference type="PROSITE" id="PS51186"/>
    </source>
</evidence>
<dbReference type="AlphaFoldDB" id="A0A1X1DDF2"/>
<dbReference type="Gene3D" id="3.40.630.30">
    <property type="match status" value="1"/>
</dbReference>
<dbReference type="Proteomes" id="UP000193104">
    <property type="component" value="Unassembled WGS sequence"/>
</dbReference>
<dbReference type="PANTHER" id="PTHR13947">
    <property type="entry name" value="GNAT FAMILY N-ACETYLTRANSFERASE"/>
    <property type="match status" value="1"/>
</dbReference>
<dbReference type="OrthoDB" id="9803233at2"/>
<evidence type="ECO:0000313" key="3">
    <source>
        <dbReference type="EMBL" id="ORM74722.1"/>
    </source>
</evidence>
<keyword evidence="1 3" id="KW-0808">Transferase</keyword>
<evidence type="ECO:0000313" key="4">
    <source>
        <dbReference type="Proteomes" id="UP000193104"/>
    </source>
</evidence>
<dbReference type="Pfam" id="PF00583">
    <property type="entry name" value="Acetyltransf_1"/>
    <property type="match status" value="1"/>
</dbReference>
<dbReference type="SUPFAM" id="SSF55729">
    <property type="entry name" value="Acyl-CoA N-acyltransferases (Nat)"/>
    <property type="match status" value="1"/>
</dbReference>
<feature type="domain" description="N-acetyltransferase" evidence="2">
    <location>
        <begin position="2"/>
        <end position="150"/>
    </location>
</feature>
<dbReference type="InterPro" id="IPR000182">
    <property type="entry name" value="GNAT_dom"/>
</dbReference>
<dbReference type="STRING" id="1076551.HA48_03270"/>
<comment type="caution">
    <text evidence="3">The sequence shown here is derived from an EMBL/GenBank/DDBJ whole genome shotgun (WGS) entry which is preliminary data.</text>
</comment>
<dbReference type="PROSITE" id="PS51186">
    <property type="entry name" value="GNAT"/>
    <property type="match status" value="1"/>
</dbReference>
<gene>
    <name evidence="3" type="ORF">HA48_03270</name>
</gene>
<dbReference type="RefSeq" id="WP_128599764.1">
    <property type="nucleotide sequence ID" value="NZ_MLFS01000005.1"/>
</dbReference>
<evidence type="ECO:0000256" key="1">
    <source>
        <dbReference type="ARBA" id="ARBA00022679"/>
    </source>
</evidence>
<dbReference type="InterPro" id="IPR016181">
    <property type="entry name" value="Acyl_CoA_acyltransferase"/>
</dbReference>
<keyword evidence="4" id="KW-1185">Reference proteome</keyword>
<accession>A0A1X1DDF2</accession>
<name>A0A1X1DDF2_9GAMM</name>
<reference evidence="3 4" key="1">
    <citation type="journal article" date="2017" name="Antonie Van Leeuwenhoek">
        <title>Phylogenomic resolution of the bacterial genus Pantoea and its relationship with Erwinia and Tatumella.</title>
        <authorList>
            <person name="Palmer M."/>
            <person name="Steenkamp E.T."/>
            <person name="Coetzee M.P."/>
            <person name="Chan W.Y."/>
            <person name="van Zyl E."/>
            <person name="De Maayer P."/>
            <person name="Coutinho T.A."/>
            <person name="Blom J."/>
            <person name="Smits T.H."/>
            <person name="Duffy B."/>
            <person name="Venter S.N."/>
        </authorList>
    </citation>
    <scope>NUCLEOTIDE SEQUENCE [LARGE SCALE GENOMIC DNA]</scope>
    <source>
        <strain evidence="3 4">LMG 26277</strain>
    </source>
</reference>